<evidence type="ECO:0000256" key="2">
    <source>
        <dbReference type="ARBA" id="ARBA00022908"/>
    </source>
</evidence>
<dbReference type="Proteomes" id="UP000243688">
    <property type="component" value="Unassembled WGS sequence"/>
</dbReference>
<dbReference type="PROSITE" id="PS51898">
    <property type="entry name" value="TYR_RECOMBINASE"/>
    <property type="match status" value="1"/>
</dbReference>
<dbReference type="EMBL" id="MOXJ01000025">
    <property type="protein sequence ID" value="PDO09878.1"/>
    <property type="molecule type" value="Genomic_DNA"/>
</dbReference>
<comment type="similarity">
    <text evidence="1">Belongs to the 'phage' integrase family.</text>
</comment>
<dbReference type="InterPro" id="IPR011010">
    <property type="entry name" value="DNA_brk_join_enz"/>
</dbReference>
<name>A0A2A6DXS8_9BACL</name>
<reference evidence="8 9" key="1">
    <citation type="submission" date="2016-12" db="EMBL/GenBank/DDBJ databases">
        <title>Candidatus Reconcilibacillus cellulovorans genome.</title>
        <authorList>
            <person name="Kolinko S."/>
            <person name="Wu Y.-W."/>
            <person name="Tachea F."/>
            <person name="Denzel E."/>
            <person name="Hiras J."/>
            <person name="Baecker N."/>
            <person name="Chan L.J."/>
            <person name="Eichorst S.A."/>
            <person name="Frey D."/>
            <person name="Adams P.D."/>
            <person name="Pray T."/>
            <person name="Tanjore D."/>
            <person name="Petzold C.J."/>
            <person name="Gladden J.M."/>
            <person name="Simmons B.A."/>
            <person name="Singer S.W."/>
        </authorList>
    </citation>
    <scope>NUCLEOTIDE SEQUENCE [LARGE SCALE GENOMIC DNA]</scope>
    <source>
        <strain evidence="8">JTherm</strain>
    </source>
</reference>
<dbReference type="SUPFAM" id="SSF56349">
    <property type="entry name" value="DNA breaking-rejoining enzymes"/>
    <property type="match status" value="1"/>
</dbReference>
<dbReference type="AlphaFoldDB" id="A0A2A6DXS8"/>
<dbReference type="Pfam" id="PF00589">
    <property type="entry name" value="Phage_integrase"/>
    <property type="match status" value="1"/>
</dbReference>
<dbReference type="InterPro" id="IPR050090">
    <property type="entry name" value="Tyrosine_recombinase_XerCD"/>
</dbReference>
<evidence type="ECO:0000259" key="7">
    <source>
        <dbReference type="PROSITE" id="PS51900"/>
    </source>
</evidence>
<dbReference type="InterPro" id="IPR004107">
    <property type="entry name" value="Integrase_SAM-like_N"/>
</dbReference>
<evidence type="ECO:0000313" key="9">
    <source>
        <dbReference type="Proteomes" id="UP000243688"/>
    </source>
</evidence>
<dbReference type="PANTHER" id="PTHR30349:SF64">
    <property type="entry name" value="PROPHAGE INTEGRASE INTD-RELATED"/>
    <property type="match status" value="1"/>
</dbReference>
<evidence type="ECO:0000256" key="3">
    <source>
        <dbReference type="ARBA" id="ARBA00023125"/>
    </source>
</evidence>
<sequence length="297" mass="34512">MQTYTDDQIISMFLKAIGGESEYTRRNYERAIRLFREFISYKPLDCVTWQDIESFKTGLSEGRCSRSRKPLSPATVSSLIAPLRSLYKWGSDPNVGVFTHNPTTCVRTPKVTVTSYNHYLTKKEVALLLSRLKQNGERDYLIGLTLVLTGLRVSELVKIEWRHFHTDPVGRSVWLTVVDGKGKKTREVKVPKRLWIQYMSYFPERKPNQRLFPLSIRQVERILQKAREQIRLSKAPTPHWLRHTNATLALLHGATLQQVQEHLGHAHLQTTQRYLHTVQLLNKSAPDYVEEYLEDVL</sequence>
<dbReference type="GO" id="GO:0015074">
    <property type="term" value="P:DNA integration"/>
    <property type="evidence" value="ECO:0007669"/>
    <property type="project" value="UniProtKB-KW"/>
</dbReference>
<dbReference type="Pfam" id="PF02899">
    <property type="entry name" value="Phage_int_SAM_1"/>
    <property type="match status" value="1"/>
</dbReference>
<keyword evidence="3 5" id="KW-0238">DNA-binding</keyword>
<evidence type="ECO:0000256" key="5">
    <source>
        <dbReference type="PROSITE-ProRule" id="PRU01248"/>
    </source>
</evidence>
<evidence type="ECO:0000256" key="1">
    <source>
        <dbReference type="ARBA" id="ARBA00008857"/>
    </source>
</evidence>
<proteinExistence type="inferred from homology"/>
<dbReference type="GO" id="GO:0006310">
    <property type="term" value="P:DNA recombination"/>
    <property type="evidence" value="ECO:0007669"/>
    <property type="project" value="UniProtKB-KW"/>
</dbReference>
<comment type="caution">
    <text evidence="8">The sequence shown here is derived from an EMBL/GenBank/DDBJ whole genome shotgun (WGS) entry which is preliminary data.</text>
</comment>
<evidence type="ECO:0000313" key="8">
    <source>
        <dbReference type="EMBL" id="PDO09878.1"/>
    </source>
</evidence>
<dbReference type="InterPro" id="IPR010998">
    <property type="entry name" value="Integrase_recombinase_N"/>
</dbReference>
<dbReference type="GO" id="GO:0003677">
    <property type="term" value="F:DNA binding"/>
    <property type="evidence" value="ECO:0007669"/>
    <property type="project" value="UniProtKB-UniRule"/>
</dbReference>
<evidence type="ECO:0000259" key="6">
    <source>
        <dbReference type="PROSITE" id="PS51898"/>
    </source>
</evidence>
<dbReference type="Gene3D" id="1.10.150.130">
    <property type="match status" value="1"/>
</dbReference>
<feature type="domain" description="Tyr recombinase" evidence="6">
    <location>
        <begin position="115"/>
        <end position="287"/>
    </location>
</feature>
<organism evidence="8 9">
    <name type="scientific">Candidatus Reconcilbacillus cellulovorans</name>
    <dbReference type="NCBI Taxonomy" id="1906605"/>
    <lineage>
        <taxon>Bacteria</taxon>
        <taxon>Bacillati</taxon>
        <taxon>Bacillota</taxon>
        <taxon>Bacilli</taxon>
        <taxon>Bacillales</taxon>
        <taxon>Paenibacillaceae</taxon>
        <taxon>Candidatus Reconcilbacillus</taxon>
    </lineage>
</organism>
<dbReference type="InterPro" id="IPR044068">
    <property type="entry name" value="CB"/>
</dbReference>
<keyword evidence="4" id="KW-0233">DNA recombination</keyword>
<dbReference type="InterPro" id="IPR002104">
    <property type="entry name" value="Integrase_catalytic"/>
</dbReference>
<dbReference type="InterPro" id="IPR013762">
    <property type="entry name" value="Integrase-like_cat_sf"/>
</dbReference>
<evidence type="ECO:0000256" key="4">
    <source>
        <dbReference type="ARBA" id="ARBA00023172"/>
    </source>
</evidence>
<keyword evidence="2" id="KW-0229">DNA integration</keyword>
<dbReference type="CDD" id="cd00397">
    <property type="entry name" value="DNA_BRE_C"/>
    <property type="match status" value="1"/>
</dbReference>
<protein>
    <submittedName>
        <fullName evidence="8">Recombinase XerC</fullName>
    </submittedName>
</protein>
<dbReference type="Gene3D" id="1.10.443.10">
    <property type="entry name" value="Intergrase catalytic core"/>
    <property type="match status" value="1"/>
</dbReference>
<dbReference type="PROSITE" id="PS51900">
    <property type="entry name" value="CB"/>
    <property type="match status" value="1"/>
</dbReference>
<feature type="domain" description="Core-binding (CB)" evidence="7">
    <location>
        <begin position="4"/>
        <end position="91"/>
    </location>
</feature>
<gene>
    <name evidence="8" type="ORF">BLM47_10290</name>
</gene>
<dbReference type="PANTHER" id="PTHR30349">
    <property type="entry name" value="PHAGE INTEGRASE-RELATED"/>
    <property type="match status" value="1"/>
</dbReference>
<accession>A0A2A6DXS8</accession>